<evidence type="ECO:0000313" key="1">
    <source>
        <dbReference type="EMBL" id="KLU02289.1"/>
    </source>
</evidence>
<gene>
    <name evidence="1" type="ORF">RISK_005355</name>
</gene>
<keyword evidence="2" id="KW-1185">Reference proteome</keyword>
<proteinExistence type="predicted"/>
<reference evidence="1" key="1">
    <citation type="submission" date="2015-05" db="EMBL/GenBank/DDBJ databases">
        <title>Permanent draft genome of Rhodopirellula islandicus K833.</title>
        <authorList>
            <person name="Kizina J."/>
            <person name="Richter M."/>
            <person name="Glockner F.O."/>
            <person name="Harder J."/>
        </authorList>
    </citation>
    <scope>NUCLEOTIDE SEQUENCE [LARGE SCALE GENOMIC DNA]</scope>
    <source>
        <strain evidence="1">K833</strain>
    </source>
</reference>
<dbReference type="EMBL" id="LECT01000044">
    <property type="protein sequence ID" value="KLU02289.1"/>
    <property type="molecule type" value="Genomic_DNA"/>
</dbReference>
<dbReference type="Proteomes" id="UP000036367">
    <property type="component" value="Unassembled WGS sequence"/>
</dbReference>
<protein>
    <submittedName>
        <fullName evidence="1">Uncharacterized protein</fullName>
    </submittedName>
</protein>
<evidence type="ECO:0000313" key="2">
    <source>
        <dbReference type="Proteomes" id="UP000036367"/>
    </source>
</evidence>
<accession>A0A0J1E9Z0</accession>
<sequence length="82" mass="8835">MSLWSLICSGNGWNSPTACLNCWCGSMTVSSALFACCSARHSPTPSVPTLWIIGGMRAGEPFNGSQHTIYSGRRAILRERAD</sequence>
<name>A0A0J1E9Z0_RHOIS</name>
<dbReference type="STRING" id="595434.RISK_005355"/>
<organism evidence="1 2">
    <name type="scientific">Rhodopirellula islandica</name>
    <dbReference type="NCBI Taxonomy" id="595434"/>
    <lineage>
        <taxon>Bacteria</taxon>
        <taxon>Pseudomonadati</taxon>
        <taxon>Planctomycetota</taxon>
        <taxon>Planctomycetia</taxon>
        <taxon>Pirellulales</taxon>
        <taxon>Pirellulaceae</taxon>
        <taxon>Rhodopirellula</taxon>
    </lineage>
</organism>
<dbReference type="AlphaFoldDB" id="A0A0J1E9Z0"/>
<comment type="caution">
    <text evidence="1">The sequence shown here is derived from an EMBL/GenBank/DDBJ whole genome shotgun (WGS) entry which is preliminary data.</text>
</comment>